<protein>
    <submittedName>
        <fullName evidence="1">Uncharacterized protein</fullName>
    </submittedName>
</protein>
<dbReference type="RefSeq" id="WP_210053865.1">
    <property type="nucleotide sequence ID" value="NZ_JBEAAL010000003.1"/>
</dbReference>
<accession>A0ABV0LZ34</accession>
<comment type="caution">
    <text evidence="1">The sequence shown here is derived from an EMBL/GenBank/DDBJ whole genome shotgun (WGS) entry which is preliminary data.</text>
</comment>
<dbReference type="Proteomes" id="UP001496627">
    <property type="component" value="Unassembled WGS sequence"/>
</dbReference>
<gene>
    <name evidence="1" type="ORF">ABK249_07895</name>
</gene>
<dbReference type="EMBL" id="JBEAAL010000003">
    <property type="protein sequence ID" value="MEQ1404851.1"/>
    <property type="molecule type" value="Genomic_DNA"/>
</dbReference>
<proteinExistence type="predicted"/>
<evidence type="ECO:0000313" key="2">
    <source>
        <dbReference type="Proteomes" id="UP001496627"/>
    </source>
</evidence>
<name>A0ABV0LZ34_9HYPH</name>
<evidence type="ECO:0000313" key="1">
    <source>
        <dbReference type="EMBL" id="MEQ1404851.1"/>
    </source>
</evidence>
<sequence>MHKCSILVLAAALICGCTSENPRTIVRKAGYLTTVPPSTNYGPGNIVWKRANAYNDKQDVSLGYICSPEFVKFPGNPEKSGAEITDFGSAKNFSFSADNLKALGLGVSASYVSNLTMKFSNIEYQEYGLDKLEMIENSLGPECRNILRKQREKANAHIVRAVFKADLDYKLTYKAGVDANIKAAIVREIAAEFGISVERSEGRVGRGLFYGVDLAPLY</sequence>
<reference evidence="1 2" key="1">
    <citation type="submission" date="2024-05" db="EMBL/GenBank/DDBJ databases">
        <title>Neorhizobium sp. Rsf11, a plant growth promoting and heavy metal resistant PAH-degrader.</title>
        <authorList>
            <person name="Golubev S.N."/>
            <person name="Muratova A.Y."/>
            <person name="Markelova M.I."/>
        </authorList>
    </citation>
    <scope>NUCLEOTIDE SEQUENCE [LARGE SCALE GENOMIC DNA]</scope>
    <source>
        <strain evidence="1 2">Rsf11</strain>
    </source>
</reference>
<dbReference type="PROSITE" id="PS51257">
    <property type="entry name" value="PROKAR_LIPOPROTEIN"/>
    <property type="match status" value="1"/>
</dbReference>
<organism evidence="1 2">
    <name type="scientific">Neorhizobium phenanthreniclasticum</name>
    <dbReference type="NCBI Taxonomy" id="3157917"/>
    <lineage>
        <taxon>Bacteria</taxon>
        <taxon>Pseudomonadati</taxon>
        <taxon>Pseudomonadota</taxon>
        <taxon>Alphaproteobacteria</taxon>
        <taxon>Hyphomicrobiales</taxon>
        <taxon>Rhizobiaceae</taxon>
        <taxon>Rhizobium/Agrobacterium group</taxon>
        <taxon>Neorhizobium</taxon>
    </lineage>
</organism>
<keyword evidence="2" id="KW-1185">Reference proteome</keyword>